<reference evidence="4 5" key="1">
    <citation type="submission" date="2023-07" db="EMBL/GenBank/DDBJ databases">
        <title>Genomic Encyclopedia of Type Strains, Phase IV (KMG-IV): sequencing the most valuable type-strain genomes for metagenomic binning, comparative biology and taxonomic classification.</title>
        <authorList>
            <person name="Goeker M."/>
        </authorList>
    </citation>
    <scope>NUCLEOTIDE SEQUENCE [LARGE SCALE GENOMIC DNA]</scope>
    <source>
        <strain evidence="4 5">DSM 1112</strain>
    </source>
</reference>
<feature type="transmembrane region" description="Helical" evidence="3">
    <location>
        <begin position="300"/>
        <end position="319"/>
    </location>
</feature>
<feature type="transmembrane region" description="Helical" evidence="3">
    <location>
        <begin position="125"/>
        <end position="146"/>
    </location>
</feature>
<feature type="transmembrane region" description="Helical" evidence="3">
    <location>
        <begin position="252"/>
        <end position="270"/>
    </location>
</feature>
<keyword evidence="3" id="KW-0812">Transmembrane</keyword>
<evidence type="ECO:0000256" key="3">
    <source>
        <dbReference type="SAM" id="Phobius"/>
    </source>
</evidence>
<dbReference type="Proteomes" id="UP001230207">
    <property type="component" value="Unassembled WGS sequence"/>
</dbReference>
<name>A0ABU0BN72_9HYPH</name>
<comment type="caution">
    <text evidence="4">The sequence shown here is derived from an EMBL/GenBank/DDBJ whole genome shotgun (WGS) entry which is preliminary data.</text>
</comment>
<keyword evidence="3" id="KW-0472">Membrane</keyword>
<keyword evidence="5" id="KW-1185">Reference proteome</keyword>
<dbReference type="EMBL" id="JAUSVF010000001">
    <property type="protein sequence ID" value="MDQ0319711.1"/>
    <property type="molecule type" value="Genomic_DNA"/>
</dbReference>
<protein>
    <submittedName>
        <fullName evidence="4">Membrane protein</fullName>
    </submittedName>
</protein>
<dbReference type="PANTHER" id="PTHR38434">
    <property type="entry name" value="BLL2549 PROTEIN"/>
    <property type="match status" value="1"/>
</dbReference>
<feature type="compositionally biased region" description="Polar residues" evidence="2">
    <location>
        <begin position="60"/>
        <end position="86"/>
    </location>
</feature>
<feature type="transmembrane region" description="Helical" evidence="3">
    <location>
        <begin position="627"/>
        <end position="645"/>
    </location>
</feature>
<feature type="transmembrane region" description="Helical" evidence="3">
    <location>
        <begin position="760"/>
        <end position="778"/>
    </location>
</feature>
<feature type="transmembrane region" description="Helical" evidence="3">
    <location>
        <begin position="521"/>
        <end position="545"/>
    </location>
</feature>
<feature type="transmembrane region" description="Helical" evidence="3">
    <location>
        <begin position="692"/>
        <end position="710"/>
    </location>
</feature>
<evidence type="ECO:0000256" key="1">
    <source>
        <dbReference type="SAM" id="Coils"/>
    </source>
</evidence>
<feature type="transmembrane region" description="Helical" evidence="3">
    <location>
        <begin position="790"/>
        <end position="810"/>
    </location>
</feature>
<feature type="transmembrane region" description="Helical" evidence="3">
    <location>
        <begin position="577"/>
        <end position="596"/>
    </location>
</feature>
<organism evidence="4 5">
    <name type="scientific">Pararhizobium capsulatum DSM 1112</name>
    <dbReference type="NCBI Taxonomy" id="1121113"/>
    <lineage>
        <taxon>Bacteria</taxon>
        <taxon>Pseudomonadati</taxon>
        <taxon>Pseudomonadota</taxon>
        <taxon>Alphaproteobacteria</taxon>
        <taxon>Hyphomicrobiales</taxon>
        <taxon>Rhizobiaceae</taxon>
        <taxon>Rhizobium/Agrobacterium group</taxon>
        <taxon>Pararhizobium</taxon>
    </lineage>
</organism>
<feature type="transmembrane region" description="Helical" evidence="3">
    <location>
        <begin position="822"/>
        <end position="842"/>
    </location>
</feature>
<evidence type="ECO:0000313" key="5">
    <source>
        <dbReference type="Proteomes" id="UP001230207"/>
    </source>
</evidence>
<dbReference type="InterPro" id="IPR019286">
    <property type="entry name" value="DUF2339_TM"/>
</dbReference>
<sequence length="958" mass="100656">MIEIVALVGFVIAIMALMNGRRTAERLETELEAIRAELKRLEATGVVAAPVQVSDTVLENSDATDGSSQEAPSTEPLAQTASSQELSRQEKVERVSSGEPWGKAPEEKTADTVASRPKESLESRLGARWAVWVGGVALALGGVFMVRYSIEAGLLSPAVRLCLATVFGLLLVGAGEFIRRRALPTTVGGFNTDQFNNAMIPGILTAAGAVTLFGVVYAAYGIYGFMGAGLAFILLGLVSLATVALSLRHGQALAGLGLFASMMTPGLISSESPQPWVLFGYLAVAWLATFLAARLRRWAVVPSLANIGLCLWSLVYIASSPPFEAMPVAFIVLVMVAGVGLVWPAGEPLSEGVPATAQPVAEEAGEDDTSGPREEVPSPAYSPWQAALQPPFAAIAITAAVSGGLIALGLVSPVFSASDKGVLGFVIAIVALACLGAFRANAIYAAMGAAIAAVLGLGNVLALGEMVALIDSGLNGVVATLPVNEFAARPAALALAFAFVVFAAAGLHLRSRTQIALAEIWAAIGGGVPAALVATSFVMTGNLLFDPLHGGVAALLGVILIALAEWLSRREETGQDVALPQAFLLAGSLAQFVIALHALTDGLATTILIALLGTAYVAATRLRQWQALPWMMVGAALVVLARIVWDPTIVGADALGRTPVFNALLAGYGIPALLLALCAWEMRNWQGIRIRNLLQAMASLFVLLTAAILIRHAMNDGVLDSAVPTLAEQSLYTLLAIGASGIFMALDLRSPSPIFRYGGMVIGVWSMLSVLSAHLFALNPYFSGERLGRFPVVDLLMIGYLLPGIGYGVLARYARTRRPMPYVIALAISAAIMIFAWATLSVRRFWQGDAIASWNGFIPGETYTYSVVWLLLGVILLAVGSRFDAKSLRITSAVLVFIAVLKVFLIDMANLEGFLRALSFIGLGTVLIGIGLFYQRILSSRALPSVEMPTAPEPATGT</sequence>
<feature type="transmembrane region" description="Helical" evidence="3">
    <location>
        <begin position="914"/>
        <end position="934"/>
    </location>
</feature>
<feature type="coiled-coil region" evidence="1">
    <location>
        <begin position="17"/>
        <end position="44"/>
    </location>
</feature>
<feature type="compositionally biased region" description="Basic and acidic residues" evidence="2">
    <location>
        <begin position="104"/>
        <end position="117"/>
    </location>
</feature>
<feature type="transmembrane region" description="Helical" evidence="3">
    <location>
        <begin position="551"/>
        <end position="568"/>
    </location>
</feature>
<evidence type="ECO:0000256" key="2">
    <source>
        <dbReference type="SAM" id="MobiDB-lite"/>
    </source>
</evidence>
<feature type="transmembrane region" description="Helical" evidence="3">
    <location>
        <begin position="490"/>
        <end position="509"/>
    </location>
</feature>
<feature type="transmembrane region" description="Helical" evidence="3">
    <location>
        <begin position="421"/>
        <end position="438"/>
    </location>
</feature>
<feature type="transmembrane region" description="Helical" evidence="3">
    <location>
        <begin position="887"/>
        <end position="908"/>
    </location>
</feature>
<feature type="transmembrane region" description="Helical" evidence="3">
    <location>
        <begin position="602"/>
        <end position="620"/>
    </location>
</feature>
<dbReference type="PIRSF" id="PIRSF035905">
    <property type="entry name" value="UCP035905_mp"/>
    <property type="match status" value="1"/>
</dbReference>
<feature type="region of interest" description="Disordered" evidence="2">
    <location>
        <begin position="357"/>
        <end position="380"/>
    </location>
</feature>
<accession>A0ABU0BN72</accession>
<feature type="transmembrane region" description="Helical" evidence="3">
    <location>
        <begin position="325"/>
        <end position="343"/>
    </location>
</feature>
<feature type="region of interest" description="Disordered" evidence="2">
    <location>
        <begin position="60"/>
        <end position="117"/>
    </location>
</feature>
<feature type="compositionally biased region" description="Basic and acidic residues" evidence="2">
    <location>
        <begin position="87"/>
        <end position="96"/>
    </location>
</feature>
<dbReference type="RefSeq" id="WP_307228822.1">
    <property type="nucleotide sequence ID" value="NZ_JAUSVF010000001.1"/>
</dbReference>
<feature type="transmembrane region" description="Helical" evidence="3">
    <location>
        <begin position="392"/>
        <end position="415"/>
    </location>
</feature>
<gene>
    <name evidence="4" type="ORF">QO002_001849</name>
</gene>
<feature type="transmembrane region" description="Helical" evidence="3">
    <location>
        <begin position="730"/>
        <end position="748"/>
    </location>
</feature>
<feature type="transmembrane region" description="Helical" evidence="3">
    <location>
        <begin position="862"/>
        <end position="880"/>
    </location>
</feature>
<evidence type="ECO:0000313" key="4">
    <source>
        <dbReference type="EMBL" id="MDQ0319711.1"/>
    </source>
</evidence>
<keyword evidence="1" id="KW-0175">Coiled coil</keyword>
<feature type="transmembrane region" description="Helical" evidence="3">
    <location>
        <begin position="198"/>
        <end position="219"/>
    </location>
</feature>
<feature type="transmembrane region" description="Helical" evidence="3">
    <location>
        <begin position="225"/>
        <end position="245"/>
    </location>
</feature>
<proteinExistence type="predicted"/>
<feature type="transmembrane region" description="Helical" evidence="3">
    <location>
        <begin position="158"/>
        <end position="178"/>
    </location>
</feature>
<feature type="transmembrane region" description="Helical" evidence="3">
    <location>
        <begin position="660"/>
        <end position="680"/>
    </location>
</feature>
<feature type="transmembrane region" description="Helical" evidence="3">
    <location>
        <begin position="445"/>
        <end position="470"/>
    </location>
</feature>
<dbReference type="InterPro" id="IPR014600">
    <property type="entry name" value="UCP035905_mem"/>
</dbReference>
<dbReference type="Pfam" id="PF10101">
    <property type="entry name" value="DUF2339"/>
    <property type="match status" value="1"/>
</dbReference>
<feature type="transmembrane region" description="Helical" evidence="3">
    <location>
        <begin position="276"/>
        <end position="293"/>
    </location>
</feature>
<dbReference type="PANTHER" id="PTHR38434:SF1">
    <property type="entry name" value="BLL2549 PROTEIN"/>
    <property type="match status" value="1"/>
</dbReference>
<keyword evidence="3" id="KW-1133">Transmembrane helix</keyword>